<reference evidence="6 7" key="1">
    <citation type="submission" date="2019-06" db="EMBL/GenBank/DDBJ databases">
        <title>Persicimonas caeni gen. nov., sp. nov., a predatory bacterium isolated from solar saltern.</title>
        <authorList>
            <person name="Wang S."/>
        </authorList>
    </citation>
    <scope>NUCLEOTIDE SEQUENCE [LARGE SCALE GENOMIC DNA]</scope>
    <source>
        <strain evidence="6 7">YN101</strain>
    </source>
</reference>
<dbReference type="Pfam" id="PF07993">
    <property type="entry name" value="NAD_binding_4"/>
    <property type="match status" value="1"/>
</dbReference>
<gene>
    <name evidence="6" type="ORF">FIV42_27135</name>
</gene>
<dbReference type="PROSITE" id="PS50075">
    <property type="entry name" value="CARRIER"/>
    <property type="match status" value="1"/>
</dbReference>
<feature type="domain" description="Carrier" evidence="5">
    <location>
        <begin position="1180"/>
        <end position="1254"/>
    </location>
</feature>
<dbReference type="Pfam" id="PF02036">
    <property type="entry name" value="SCP2"/>
    <property type="match status" value="1"/>
</dbReference>
<organism evidence="6 7">
    <name type="scientific">Persicimonas caeni</name>
    <dbReference type="NCBI Taxonomy" id="2292766"/>
    <lineage>
        <taxon>Bacteria</taxon>
        <taxon>Deltaproteobacteria</taxon>
        <taxon>Bradymonadales</taxon>
        <taxon>Bradymonadaceae</taxon>
        <taxon>Persicimonas</taxon>
    </lineage>
</organism>
<dbReference type="InterPro" id="IPR013120">
    <property type="entry name" value="FAR_NAD-bd"/>
</dbReference>
<dbReference type="Gene3D" id="3.40.50.720">
    <property type="entry name" value="NAD(P)-binding Rossmann-like Domain"/>
    <property type="match status" value="1"/>
</dbReference>
<dbReference type="SUPFAM" id="SSF47336">
    <property type="entry name" value="ACP-like"/>
    <property type="match status" value="1"/>
</dbReference>
<dbReference type="InterPro" id="IPR036736">
    <property type="entry name" value="ACP-like_sf"/>
</dbReference>
<dbReference type="SUPFAM" id="SSF69593">
    <property type="entry name" value="Glycerol-3-phosphate (1)-acyltransferase"/>
    <property type="match status" value="1"/>
</dbReference>
<dbReference type="Pfam" id="PF01553">
    <property type="entry name" value="Acyltransferase"/>
    <property type="match status" value="1"/>
</dbReference>
<evidence type="ECO:0000256" key="2">
    <source>
        <dbReference type="ARBA" id="ARBA00022553"/>
    </source>
</evidence>
<dbReference type="PANTHER" id="PTHR43272:SF52">
    <property type="entry name" value="AMP-DEPENDENT SYNTHETASE_LIGASE DOMAIN-CONTAINING PROTEIN"/>
    <property type="match status" value="1"/>
</dbReference>
<dbReference type="Gene3D" id="3.40.50.12780">
    <property type="entry name" value="N-terminal domain of ligase-like"/>
    <property type="match status" value="1"/>
</dbReference>
<dbReference type="PROSITE" id="PS00012">
    <property type="entry name" value="PHOSPHOPANTETHEINE"/>
    <property type="match status" value="1"/>
</dbReference>
<dbReference type="GO" id="GO:0004467">
    <property type="term" value="F:long-chain fatty acid-CoA ligase activity"/>
    <property type="evidence" value="ECO:0007669"/>
    <property type="project" value="UniProtKB-EC"/>
</dbReference>
<dbReference type="GO" id="GO:0016020">
    <property type="term" value="C:membrane"/>
    <property type="evidence" value="ECO:0007669"/>
    <property type="project" value="TreeGrafter"/>
</dbReference>
<dbReference type="InterPro" id="IPR006162">
    <property type="entry name" value="Ppantetheine_attach_site"/>
</dbReference>
<keyword evidence="2" id="KW-0597">Phosphoprotein</keyword>
<dbReference type="Pfam" id="PF00550">
    <property type="entry name" value="PP-binding"/>
    <property type="match status" value="1"/>
</dbReference>
<accession>A0A5B8YFE9</accession>
<keyword evidence="7" id="KW-1185">Reference proteome</keyword>
<evidence type="ECO:0000313" key="6">
    <source>
        <dbReference type="EMBL" id="QDG54286.1"/>
    </source>
</evidence>
<evidence type="ECO:0000256" key="1">
    <source>
        <dbReference type="ARBA" id="ARBA00022450"/>
    </source>
</evidence>
<dbReference type="SUPFAM" id="SSF51735">
    <property type="entry name" value="NAD(P)-binding Rossmann-fold domains"/>
    <property type="match status" value="1"/>
</dbReference>
<evidence type="ECO:0000256" key="3">
    <source>
        <dbReference type="ARBA" id="ARBA00024484"/>
    </source>
</evidence>
<keyword evidence="1" id="KW-0596">Phosphopantetheine</keyword>
<dbReference type="InterPro" id="IPR009081">
    <property type="entry name" value="PP-bd_ACP"/>
</dbReference>
<dbReference type="InterPro" id="IPR036291">
    <property type="entry name" value="NAD(P)-bd_dom_sf"/>
</dbReference>
<dbReference type="Proteomes" id="UP000315995">
    <property type="component" value="Chromosome"/>
</dbReference>
<dbReference type="Pfam" id="PF00501">
    <property type="entry name" value="AMP-binding"/>
    <property type="match status" value="1"/>
</dbReference>
<evidence type="ECO:0000313" key="7">
    <source>
        <dbReference type="Proteomes" id="UP000315995"/>
    </source>
</evidence>
<protein>
    <submittedName>
        <fullName evidence="6">AMP-binding protein</fullName>
    </submittedName>
</protein>
<comment type="catalytic activity">
    <reaction evidence="3">
        <text>a long-chain fatty acid + ATP + CoA = a long-chain fatty acyl-CoA + AMP + diphosphate</text>
        <dbReference type="Rhea" id="RHEA:15421"/>
        <dbReference type="ChEBI" id="CHEBI:30616"/>
        <dbReference type="ChEBI" id="CHEBI:33019"/>
        <dbReference type="ChEBI" id="CHEBI:57287"/>
        <dbReference type="ChEBI" id="CHEBI:57560"/>
        <dbReference type="ChEBI" id="CHEBI:83139"/>
        <dbReference type="ChEBI" id="CHEBI:456215"/>
        <dbReference type="EC" id="6.2.1.3"/>
    </reaction>
    <physiologicalReaction direction="left-to-right" evidence="3">
        <dbReference type="Rhea" id="RHEA:15422"/>
    </physiologicalReaction>
</comment>
<dbReference type="InterPro" id="IPR003033">
    <property type="entry name" value="SCP2_sterol-bd_dom"/>
</dbReference>
<accession>A0A4Y6Q135</accession>
<name>A0A4Y6Q135_PERCE</name>
<dbReference type="InterPro" id="IPR042099">
    <property type="entry name" value="ANL_N_sf"/>
</dbReference>
<dbReference type="InterPro" id="IPR002123">
    <property type="entry name" value="Plipid/glycerol_acylTrfase"/>
</dbReference>
<dbReference type="CDD" id="cd07989">
    <property type="entry name" value="LPLAT_AGPAT-like"/>
    <property type="match status" value="1"/>
</dbReference>
<dbReference type="SMART" id="SM00563">
    <property type="entry name" value="PlsC"/>
    <property type="match status" value="1"/>
</dbReference>
<evidence type="ECO:0000256" key="4">
    <source>
        <dbReference type="SAM" id="MobiDB-lite"/>
    </source>
</evidence>
<dbReference type="Gene3D" id="1.10.1200.10">
    <property type="entry name" value="ACP-like"/>
    <property type="match status" value="1"/>
</dbReference>
<dbReference type="InterPro" id="IPR036527">
    <property type="entry name" value="SCP2_sterol-bd_dom_sf"/>
</dbReference>
<proteinExistence type="predicted"/>
<feature type="compositionally biased region" description="Polar residues" evidence="4">
    <location>
        <begin position="1"/>
        <end position="12"/>
    </location>
</feature>
<dbReference type="InterPro" id="IPR045851">
    <property type="entry name" value="AMP-bd_C_sf"/>
</dbReference>
<dbReference type="GO" id="GO:0016746">
    <property type="term" value="F:acyltransferase activity"/>
    <property type="evidence" value="ECO:0007669"/>
    <property type="project" value="InterPro"/>
</dbReference>
<dbReference type="SUPFAM" id="SSF56801">
    <property type="entry name" value="Acetyl-CoA synthetase-like"/>
    <property type="match status" value="1"/>
</dbReference>
<feature type="region of interest" description="Disordered" evidence="4">
    <location>
        <begin position="1"/>
        <end position="31"/>
    </location>
</feature>
<dbReference type="InterPro" id="IPR000873">
    <property type="entry name" value="AMP-dep_synth/lig_dom"/>
</dbReference>
<dbReference type="PROSITE" id="PS00455">
    <property type="entry name" value="AMP_BINDING"/>
    <property type="match status" value="1"/>
</dbReference>
<dbReference type="InterPro" id="IPR020845">
    <property type="entry name" value="AMP-binding_CS"/>
</dbReference>
<dbReference type="OrthoDB" id="9799237at2"/>
<dbReference type="EMBL" id="CP041186">
    <property type="protein sequence ID" value="QDG54286.1"/>
    <property type="molecule type" value="Genomic_DNA"/>
</dbReference>
<dbReference type="Gene3D" id="3.30.300.30">
    <property type="match status" value="1"/>
</dbReference>
<dbReference type="Gene3D" id="3.30.1050.10">
    <property type="entry name" value="SCP2 sterol-binding domain"/>
    <property type="match status" value="1"/>
</dbReference>
<evidence type="ECO:0000259" key="5">
    <source>
        <dbReference type="PROSITE" id="PS50075"/>
    </source>
</evidence>
<dbReference type="SUPFAM" id="SSF55718">
    <property type="entry name" value="SCP-like"/>
    <property type="match status" value="1"/>
</dbReference>
<dbReference type="PANTHER" id="PTHR43272">
    <property type="entry name" value="LONG-CHAIN-FATTY-ACID--COA LIGASE"/>
    <property type="match status" value="1"/>
</dbReference>
<sequence>MSNDANTMNDSSSTDHKPNGHAPAGVNGANGSTVVEPTVEWSVSETLSGRTILLTGATGFLGKAFLSMLLRYHPDIDQVYVLIRPRATQTAEERFFQQIAANSVMDPLREIYEDGYIDFIKEKCTPLAGDITDAHLGLDEDEARAISSNLDVLINSAGLTNFNPNLESALTINTLSQRNLLDFVRLGGNHASYMHVSTCFVAGNVDGKVEEQLPGPTRYPNYTELGVSYDAEREIEDCLAMIAHAKQLASDQEHQSQFAKQARDKLKKKNLDPNNPVLVEQTLAKLRSDWLRKRLSHEGRERADFWGWPNIYTYTKSLGERVLAAAKDEINLTIFRPAIIESAMQYPSVGWNEGINTSAPLVFLMSKGHRYVPTRRGVNLDVVPVDYVAGGMLAAAAALIDKRQHDVYHCGSGHLNPVSVERLVELTNLGLRKLYRNKRMPTWQKLLLNSLDSVPVSAEKFDRQSAPQLKRAAKGLRGLLDKVPTKQLGGLGKAVNAVKSGLKAAETVTGVTEKIFELMVPFTHHNAFTFLTDNLPELASTLPASEQKRYGSPVEDIDWRHYWLDVHVPGLYRHAFPELEAKFKASGKKSYTYDDLIELFDASTHNFSKRVALQHHSNGITERYTYGELKEHAERAADMLVACGVTDHASALIVSENRPQWGMTYFGILKAGGVAVPVDPDSSAAQIANLMRSCQARAAILSDAAHERLGAELQEMLREEGTPAVLLTFGQLFNRALPSSTDEVVELGELAADGGRVAHAAPGELVAAADEGQPLASLIYTSGTTGTPKGVMLTHQNFTNLLASLQQTFSINERDGFLSVLPLHHTFEFACGFLMPLSKGATITYLDELSGEELNSALSSTRVTALIGVPALWQLLNRRIKQRIDDAPPAVAWALDFLLGVNTTLRDRFNVNIGPTVFGAVHKAFGGRLKYLISGGAALPADVLEAFHGLGFNLYEGYGLTEAAPVLTVNAPDDGLNPGSVGKPLPGIEVKIHEPNDEGVGEVIARGPNVMRGYLDREEETERALQDGWLHTGDLGKMDKRGRLTIVGREKEVIVTSGGKNVYPDELEEVYGACDDIEELSIVGLPDGSGSERVACLVRPSVDEGASAEQVAEARSRIREHFRVEGSRMASHNRIKVLRFWDQEFPRTATRKIKRTDVVDILERLHERELAEMEVDEEEEAEWAWLYGQIARLADVDAEDVHGASHFVDDLGFDSLMVVELASILAERDFHVSTEQLSGVHTVRQLERLLDAEDSELAHAMVHAKKPTHERVDEFPVHPALAEFGKKMLHLGQKKAYDEFFDVEIYGRANIPHHDPNVIVAANHSSHLDMGLVKYALGDYGKDVRALAAADYFFSNPARKTYFNNFTNLIPVARSGSLEGALAGAEEALSKGEMVLVFPEGTRSKDGKLQEFRRGVGYLAASRRVNILPLYIDGTHRALPKGSSLPSVTSRKLKVYIGPMLDVRSLLRDCEEMSPMEQYEYISKKTREAIVKLRDAAHARPGRDDEDLSPLFTGLNDKFERNKLTEEVSFYFSLGSNENLKWTIIVNPEDCQIRCGKPQDGRADCVIKTSPDIFKKIVTESYVPSMDEFMSGKIKTNDPQLLMQFQNVFAL</sequence>